<keyword evidence="2" id="KW-1185">Reference proteome</keyword>
<reference evidence="1 2" key="1">
    <citation type="submission" date="2020-04" db="EMBL/GenBank/DDBJ databases">
        <title>Plant Genome Project.</title>
        <authorList>
            <person name="Zhang R.-G."/>
        </authorList>
    </citation>
    <scope>NUCLEOTIDE SEQUENCE [LARGE SCALE GENOMIC DNA]</scope>
    <source>
        <strain evidence="1">YNK0</strain>
        <tissue evidence="1">Leaf</tissue>
    </source>
</reference>
<evidence type="ECO:0000313" key="1">
    <source>
        <dbReference type="EMBL" id="KAF8395381.1"/>
    </source>
</evidence>
<comment type="caution">
    <text evidence="1">The sequence shown here is derived from an EMBL/GenBank/DDBJ whole genome shotgun (WGS) entry which is preliminary data.</text>
</comment>
<accession>A0A834YZ21</accession>
<dbReference type="AlphaFoldDB" id="A0A834YZ21"/>
<protein>
    <submittedName>
        <fullName evidence="1">Uncharacterized protein</fullName>
    </submittedName>
</protein>
<dbReference type="Proteomes" id="UP000655225">
    <property type="component" value="Unassembled WGS sequence"/>
</dbReference>
<name>A0A834YZ21_TETSI</name>
<dbReference type="EMBL" id="JABCRI010000013">
    <property type="protein sequence ID" value="KAF8395381.1"/>
    <property type="molecule type" value="Genomic_DNA"/>
</dbReference>
<proteinExistence type="predicted"/>
<organism evidence="1 2">
    <name type="scientific">Tetracentron sinense</name>
    <name type="common">Spur-leaf</name>
    <dbReference type="NCBI Taxonomy" id="13715"/>
    <lineage>
        <taxon>Eukaryota</taxon>
        <taxon>Viridiplantae</taxon>
        <taxon>Streptophyta</taxon>
        <taxon>Embryophyta</taxon>
        <taxon>Tracheophyta</taxon>
        <taxon>Spermatophyta</taxon>
        <taxon>Magnoliopsida</taxon>
        <taxon>Trochodendrales</taxon>
        <taxon>Trochodendraceae</taxon>
        <taxon>Tetracentron</taxon>
    </lineage>
</organism>
<sequence length="70" mass="7559">MESKEGRNIYVGERSWICGIVSAQLLEPGKLLWRTILRKDPWISCCCTVLNMGTPSLGDGVTNSAMGASG</sequence>
<evidence type="ECO:0000313" key="2">
    <source>
        <dbReference type="Proteomes" id="UP000655225"/>
    </source>
</evidence>
<gene>
    <name evidence="1" type="ORF">HHK36_019327</name>
</gene>